<dbReference type="EMBL" id="CP026993">
    <property type="protein sequence ID" value="QLH02633.1"/>
    <property type="molecule type" value="Genomic_DNA"/>
</dbReference>
<keyword evidence="2" id="KW-0645">Protease</keyword>
<dbReference type="GO" id="GO:0008237">
    <property type="term" value="F:metallopeptidase activity"/>
    <property type="evidence" value="ECO:0007669"/>
    <property type="project" value="UniProtKB-KW"/>
</dbReference>
<feature type="domain" description="Metalloprotease TldD/E C-terminal" evidence="6">
    <location>
        <begin position="229"/>
        <end position="444"/>
    </location>
</feature>
<dbReference type="InterPro" id="IPR002510">
    <property type="entry name" value="Metalloprtase-TldD/E_N"/>
</dbReference>
<feature type="domain" description="Metalloprotease TldD/E central" evidence="7">
    <location>
        <begin position="115"/>
        <end position="218"/>
    </location>
</feature>
<evidence type="ECO:0000256" key="2">
    <source>
        <dbReference type="ARBA" id="ARBA00022670"/>
    </source>
</evidence>
<keyword evidence="9" id="KW-1185">Reference proteome</keyword>
<dbReference type="InterPro" id="IPR025502">
    <property type="entry name" value="TldD"/>
</dbReference>
<dbReference type="InterPro" id="IPR036059">
    <property type="entry name" value="TldD/PmbA_sf"/>
</dbReference>
<dbReference type="GeneID" id="56058991"/>
<proteinExistence type="inferred from homology"/>
<dbReference type="KEGG" id="ncl:C5F47_03190"/>
<dbReference type="Pfam" id="PF19290">
    <property type="entry name" value="PmbA_TldD_2nd"/>
    <property type="match status" value="1"/>
</dbReference>
<dbReference type="InterPro" id="IPR035068">
    <property type="entry name" value="TldD/PmbA_N"/>
</dbReference>
<dbReference type="PIRSF" id="PIRSF004919">
    <property type="entry name" value="TldD"/>
    <property type="match status" value="1"/>
</dbReference>
<evidence type="ECO:0000256" key="4">
    <source>
        <dbReference type="ARBA" id="ARBA00023049"/>
    </source>
</evidence>
<dbReference type="SUPFAM" id="SSF111283">
    <property type="entry name" value="Putative modulator of DNA gyrase, PmbA/TldD"/>
    <property type="match status" value="1"/>
</dbReference>
<dbReference type="InterPro" id="IPR045569">
    <property type="entry name" value="Metalloprtase-TldD/E_C"/>
</dbReference>
<dbReference type="RefSeq" id="WP_179361470.1">
    <property type="nucleotide sequence ID" value="NZ_CP026993.1"/>
</dbReference>
<protein>
    <submittedName>
        <fullName evidence="8">TldD/PmbA family protein</fullName>
    </submittedName>
</protein>
<evidence type="ECO:0000313" key="8">
    <source>
        <dbReference type="EMBL" id="QLH02633.1"/>
    </source>
</evidence>
<name>A0A7D5LYY1_9ARCH</name>
<dbReference type="GO" id="GO:0005829">
    <property type="term" value="C:cytosol"/>
    <property type="evidence" value="ECO:0007669"/>
    <property type="project" value="TreeGrafter"/>
</dbReference>
<evidence type="ECO:0000259" key="7">
    <source>
        <dbReference type="Pfam" id="PF19290"/>
    </source>
</evidence>
<dbReference type="OrthoDB" id="98233at2157"/>
<keyword evidence="4" id="KW-0482">Metalloprotease</keyword>
<dbReference type="Proteomes" id="UP000509771">
    <property type="component" value="Chromosome"/>
</dbReference>
<dbReference type="InterPro" id="IPR045570">
    <property type="entry name" value="Metalloprtase-TldD/E_cen_dom"/>
</dbReference>
<dbReference type="PANTHER" id="PTHR30624:SF0">
    <property type="entry name" value="METALLOPROTEASE SLR0863"/>
    <property type="match status" value="1"/>
</dbReference>
<evidence type="ECO:0000256" key="3">
    <source>
        <dbReference type="ARBA" id="ARBA00022801"/>
    </source>
</evidence>
<keyword evidence="3" id="KW-0378">Hydrolase</keyword>
<evidence type="ECO:0000313" key="9">
    <source>
        <dbReference type="Proteomes" id="UP000509771"/>
    </source>
</evidence>
<dbReference type="GO" id="GO:0006508">
    <property type="term" value="P:proteolysis"/>
    <property type="evidence" value="ECO:0007669"/>
    <property type="project" value="UniProtKB-KW"/>
</dbReference>
<reference evidence="8 9" key="1">
    <citation type="submission" date="2018-02" db="EMBL/GenBank/DDBJ databases">
        <title>Complete genome of Nitrosopumilus cobalaminigenes HCA1.</title>
        <authorList>
            <person name="Qin W."/>
            <person name="Zheng Y."/>
            <person name="Stahl D.A."/>
        </authorList>
    </citation>
    <scope>NUCLEOTIDE SEQUENCE [LARGE SCALE GENOMIC DNA]</scope>
    <source>
        <strain evidence="8 9">HCA1</strain>
    </source>
</reference>
<comment type="similarity">
    <text evidence="1">Belongs to the peptidase U62 family.</text>
</comment>
<dbReference type="PANTHER" id="PTHR30624">
    <property type="entry name" value="UNCHARACTERIZED PROTEIN TLDD AND PMBA"/>
    <property type="match status" value="1"/>
</dbReference>
<dbReference type="Gene3D" id="3.30.2290.10">
    <property type="entry name" value="PmbA/TldD superfamily"/>
    <property type="match status" value="1"/>
</dbReference>
<feature type="domain" description="Metalloprotease TldD/E N-terminal" evidence="5">
    <location>
        <begin position="24"/>
        <end position="88"/>
    </location>
</feature>
<evidence type="ECO:0000259" key="6">
    <source>
        <dbReference type="Pfam" id="PF19289"/>
    </source>
</evidence>
<dbReference type="Pfam" id="PF01523">
    <property type="entry name" value="PmbA_TldD_1st"/>
    <property type="match status" value="1"/>
</dbReference>
<sequence length="470" mass="52660">MDTKLQDFAEKAVNYASRTGAQYCDARAEQQKQKSVLLENNQTEFVRTNDDRGLGIRIIKDNLWSFCSITNPQSFEEVKVAINNSIKNTNNQNENKIKLYPNTNKKIKINYPVLKKPELDEIIKIGLECNKIILETPKIIKSIVHPWYSINSKYFINSEGTEILQNFTDVIIEMIATAHDSGITQSVNITEGGRGGLEQILNNDKIQKTAKNISSKASQLTNAKPVKEEKATVVMNPDFVSLLTHEILGHPSEADRVLGKEMAWAGGAWWKNKLGEKIGSEKLNVFDDPTIKESLGWYQFDDEGVETRKTTLVENGILKNHMQNRETAQIFNSAPTGNMRATNYRFMPLIRMACTCIANGDSKVDEIIKDVKHGYLISNMKIPSIDMKRYNWSISCQYAQKIENGEITDLLKDVIVMGTAPEFFKSIDACGDDFTVRPITNCGKGDPMQSMIMGNGGPTIRGTATVKSAN</sequence>
<evidence type="ECO:0000256" key="1">
    <source>
        <dbReference type="ARBA" id="ARBA00005836"/>
    </source>
</evidence>
<evidence type="ECO:0000259" key="5">
    <source>
        <dbReference type="Pfam" id="PF01523"/>
    </source>
</evidence>
<accession>A0A7D5LYY1</accession>
<dbReference type="Pfam" id="PF19289">
    <property type="entry name" value="PmbA_TldD_3rd"/>
    <property type="match status" value="1"/>
</dbReference>
<dbReference type="AlphaFoldDB" id="A0A7D5LYY1"/>
<organism evidence="8 9">
    <name type="scientific">Nitrosopumilus cobalaminigenes</name>
    <dbReference type="NCBI Taxonomy" id="1470066"/>
    <lineage>
        <taxon>Archaea</taxon>
        <taxon>Nitrososphaerota</taxon>
        <taxon>Nitrososphaeria</taxon>
        <taxon>Nitrosopumilales</taxon>
        <taxon>Nitrosopumilaceae</taxon>
        <taxon>Nitrosopumilus</taxon>
    </lineage>
</organism>
<gene>
    <name evidence="8" type="ORF">C5F47_03190</name>
</gene>
<dbReference type="InterPro" id="IPR051463">
    <property type="entry name" value="Peptidase_U62_metallo"/>
</dbReference>